<evidence type="ECO:0000313" key="3">
    <source>
        <dbReference type="Proteomes" id="UP000034774"/>
    </source>
</evidence>
<dbReference type="GO" id="GO:0070681">
    <property type="term" value="P:glutaminyl-tRNAGln biosynthesis via transamidation"/>
    <property type="evidence" value="ECO:0007669"/>
    <property type="project" value="TreeGrafter"/>
</dbReference>
<dbReference type="AlphaFoldDB" id="A0A0G0P0U0"/>
<dbReference type="HAMAP" id="MF_00122">
    <property type="entry name" value="GatC"/>
    <property type="match status" value="1"/>
</dbReference>
<dbReference type="PATRIC" id="fig|1618572.3.peg.765"/>
<dbReference type="Gene3D" id="1.10.20.60">
    <property type="entry name" value="Glu-tRNAGln amidotransferase C subunit, N-terminal domain"/>
    <property type="match status" value="1"/>
</dbReference>
<name>A0A0G0P0U0_9BACT</name>
<keyword evidence="1" id="KW-0436">Ligase</keyword>
<dbReference type="InterPro" id="IPR003837">
    <property type="entry name" value="GatC"/>
</dbReference>
<comment type="function">
    <text evidence="1">Allows the formation of correctly charged Asn-tRNA(Asn) or Gln-tRNA(Gln) through the transamidation of misacylated Asp-tRNA(Asn) or Glu-tRNA(Gln) in organisms which lack either or both of asparaginyl-tRNA or glutaminyl-tRNA synthetases. The reaction takes place in the presence of glutamine and ATP through an activated phospho-Asp-tRNA(Asn) or phospho-Glu-tRNA(Gln).</text>
</comment>
<proteinExistence type="inferred from homology"/>
<dbReference type="GO" id="GO:0005524">
    <property type="term" value="F:ATP binding"/>
    <property type="evidence" value="ECO:0007669"/>
    <property type="project" value="UniProtKB-KW"/>
</dbReference>
<protein>
    <recommendedName>
        <fullName evidence="1">Aspartyl/glutamyl-tRNA(Asn/Gln) amidotransferase subunit C</fullName>
        <shortName evidence="1">Asp/Glu-ADT subunit C</shortName>
        <ecNumber evidence="1">6.3.5.-</ecNumber>
    </recommendedName>
</protein>
<accession>A0A0G0P0U0</accession>
<dbReference type="GO" id="GO:0050567">
    <property type="term" value="F:glutaminyl-tRNA synthase (glutamine-hydrolyzing) activity"/>
    <property type="evidence" value="ECO:0007669"/>
    <property type="project" value="UniProtKB-UniRule"/>
</dbReference>
<reference evidence="2 3" key="1">
    <citation type="journal article" date="2015" name="Nature">
        <title>rRNA introns, odd ribosomes, and small enigmatic genomes across a large radiation of phyla.</title>
        <authorList>
            <person name="Brown C.T."/>
            <person name="Hug L.A."/>
            <person name="Thomas B.C."/>
            <person name="Sharon I."/>
            <person name="Castelle C.J."/>
            <person name="Singh A."/>
            <person name="Wilkins M.J."/>
            <person name="Williams K.H."/>
            <person name="Banfield J.F."/>
        </authorList>
    </citation>
    <scope>NUCLEOTIDE SEQUENCE [LARGE SCALE GENOMIC DNA]</scope>
</reference>
<gene>
    <name evidence="1" type="primary">gatC</name>
    <name evidence="2" type="ORF">UT17_C0004G0047</name>
</gene>
<comment type="caution">
    <text evidence="2">The sequence shown here is derived from an EMBL/GenBank/DDBJ whole genome shotgun (WGS) entry which is preliminary data.</text>
</comment>
<keyword evidence="1" id="KW-0648">Protein biosynthesis</keyword>
<dbReference type="SUPFAM" id="SSF141000">
    <property type="entry name" value="Glu-tRNAGln amidotransferase C subunit"/>
    <property type="match status" value="1"/>
</dbReference>
<comment type="catalytic activity">
    <reaction evidence="1">
        <text>L-aspartyl-tRNA(Asn) + L-glutamine + ATP + H2O = L-asparaginyl-tRNA(Asn) + L-glutamate + ADP + phosphate + 2 H(+)</text>
        <dbReference type="Rhea" id="RHEA:14513"/>
        <dbReference type="Rhea" id="RHEA-COMP:9674"/>
        <dbReference type="Rhea" id="RHEA-COMP:9677"/>
        <dbReference type="ChEBI" id="CHEBI:15377"/>
        <dbReference type="ChEBI" id="CHEBI:15378"/>
        <dbReference type="ChEBI" id="CHEBI:29985"/>
        <dbReference type="ChEBI" id="CHEBI:30616"/>
        <dbReference type="ChEBI" id="CHEBI:43474"/>
        <dbReference type="ChEBI" id="CHEBI:58359"/>
        <dbReference type="ChEBI" id="CHEBI:78515"/>
        <dbReference type="ChEBI" id="CHEBI:78516"/>
        <dbReference type="ChEBI" id="CHEBI:456216"/>
    </reaction>
</comment>
<dbReference type="GO" id="GO:0006450">
    <property type="term" value="P:regulation of translational fidelity"/>
    <property type="evidence" value="ECO:0007669"/>
    <property type="project" value="InterPro"/>
</dbReference>
<dbReference type="GO" id="GO:0016740">
    <property type="term" value="F:transferase activity"/>
    <property type="evidence" value="ECO:0007669"/>
    <property type="project" value="UniProtKB-KW"/>
</dbReference>
<evidence type="ECO:0000256" key="1">
    <source>
        <dbReference type="HAMAP-Rule" id="MF_00122"/>
    </source>
</evidence>
<comment type="subunit">
    <text evidence="1">Heterotrimer of A, B and C subunits.</text>
</comment>
<dbReference type="NCBIfam" id="TIGR00135">
    <property type="entry name" value="gatC"/>
    <property type="match status" value="1"/>
</dbReference>
<sequence>MDMAKLSKADVTHVARLAKLDLTDTEINKFLPQLSQILEHVGELGKVDTTDLTPTSQTAGLTNVLREDEVKPSSIDQNGALSGTNKTHNGYFKVDAILTERSDK</sequence>
<comment type="catalytic activity">
    <reaction evidence="1">
        <text>L-glutamyl-tRNA(Gln) + L-glutamine + ATP + H2O = L-glutaminyl-tRNA(Gln) + L-glutamate + ADP + phosphate + H(+)</text>
        <dbReference type="Rhea" id="RHEA:17521"/>
        <dbReference type="Rhea" id="RHEA-COMP:9681"/>
        <dbReference type="Rhea" id="RHEA-COMP:9684"/>
        <dbReference type="ChEBI" id="CHEBI:15377"/>
        <dbReference type="ChEBI" id="CHEBI:15378"/>
        <dbReference type="ChEBI" id="CHEBI:29985"/>
        <dbReference type="ChEBI" id="CHEBI:30616"/>
        <dbReference type="ChEBI" id="CHEBI:43474"/>
        <dbReference type="ChEBI" id="CHEBI:58359"/>
        <dbReference type="ChEBI" id="CHEBI:78520"/>
        <dbReference type="ChEBI" id="CHEBI:78521"/>
        <dbReference type="ChEBI" id="CHEBI:456216"/>
    </reaction>
</comment>
<dbReference type="GO" id="GO:0050566">
    <property type="term" value="F:asparaginyl-tRNA synthase (glutamine-hydrolyzing) activity"/>
    <property type="evidence" value="ECO:0007669"/>
    <property type="project" value="RHEA"/>
</dbReference>
<dbReference type="EMBL" id="LBVU01000004">
    <property type="protein sequence ID" value="KKQ91699.1"/>
    <property type="molecule type" value="Genomic_DNA"/>
</dbReference>
<keyword evidence="2" id="KW-0808">Transferase</keyword>
<dbReference type="EC" id="6.3.5.-" evidence="1"/>
<dbReference type="PANTHER" id="PTHR15004:SF0">
    <property type="entry name" value="GLUTAMYL-TRNA(GLN) AMIDOTRANSFERASE SUBUNIT C, MITOCHONDRIAL"/>
    <property type="match status" value="1"/>
</dbReference>
<dbReference type="STRING" id="1618572.UT17_C0004G0047"/>
<evidence type="ECO:0000313" key="2">
    <source>
        <dbReference type="EMBL" id="KKQ91699.1"/>
    </source>
</evidence>
<organism evidence="2 3">
    <name type="scientific">Candidatus Woesebacteria bacterium GW2011_GWB1_39_10</name>
    <dbReference type="NCBI Taxonomy" id="1618572"/>
    <lineage>
        <taxon>Bacteria</taxon>
        <taxon>Candidatus Woeseibacteriota</taxon>
    </lineage>
</organism>
<dbReference type="GO" id="GO:0006412">
    <property type="term" value="P:translation"/>
    <property type="evidence" value="ECO:0007669"/>
    <property type="project" value="UniProtKB-UniRule"/>
</dbReference>
<keyword evidence="1" id="KW-0067">ATP-binding</keyword>
<dbReference type="Pfam" id="PF02686">
    <property type="entry name" value="GatC"/>
    <property type="match status" value="1"/>
</dbReference>
<keyword evidence="1" id="KW-0547">Nucleotide-binding</keyword>
<dbReference type="Proteomes" id="UP000034774">
    <property type="component" value="Unassembled WGS sequence"/>
</dbReference>
<comment type="similarity">
    <text evidence="1">Belongs to the GatC family.</text>
</comment>
<dbReference type="PANTHER" id="PTHR15004">
    <property type="entry name" value="GLUTAMYL-TRNA(GLN) AMIDOTRANSFERASE SUBUNIT C, MITOCHONDRIAL"/>
    <property type="match status" value="1"/>
</dbReference>
<dbReference type="InterPro" id="IPR036113">
    <property type="entry name" value="Asp/Glu-ADT_sf_sub_c"/>
</dbReference>